<evidence type="ECO:0000313" key="13">
    <source>
        <dbReference type="Proteomes" id="UP000051124"/>
    </source>
</evidence>
<evidence type="ECO:0000256" key="1">
    <source>
        <dbReference type="ARBA" id="ARBA00002332"/>
    </source>
</evidence>
<evidence type="ECO:0000256" key="10">
    <source>
        <dbReference type="PROSITE-ProRule" id="PRU00886"/>
    </source>
</evidence>
<evidence type="ECO:0000256" key="8">
    <source>
        <dbReference type="ARBA" id="ARBA00022840"/>
    </source>
</evidence>
<dbReference type="InterPro" id="IPR014729">
    <property type="entry name" value="Rossmann-like_a/b/a_fold"/>
</dbReference>
<proteinExistence type="predicted"/>
<keyword evidence="7 10" id="KW-0658">Purine biosynthesis</keyword>
<comment type="caution">
    <text evidence="10">Lacks conserved residue(s) required for the propagation of feature annotation.</text>
</comment>
<dbReference type="Gene3D" id="3.40.50.620">
    <property type="entry name" value="HUPs"/>
    <property type="match status" value="1"/>
</dbReference>
<dbReference type="PANTHER" id="PTHR11922:SF2">
    <property type="entry name" value="GMP SYNTHASE [GLUTAMINE-HYDROLYZING]"/>
    <property type="match status" value="1"/>
</dbReference>
<evidence type="ECO:0000256" key="6">
    <source>
        <dbReference type="ARBA" id="ARBA00022749"/>
    </source>
</evidence>
<evidence type="ECO:0000256" key="2">
    <source>
        <dbReference type="ARBA" id="ARBA00005153"/>
    </source>
</evidence>
<name>A0A0S7WGF5_UNCT6</name>
<dbReference type="GO" id="GO:0005829">
    <property type="term" value="C:cytosol"/>
    <property type="evidence" value="ECO:0007669"/>
    <property type="project" value="TreeGrafter"/>
</dbReference>
<evidence type="ECO:0000256" key="3">
    <source>
        <dbReference type="ARBA" id="ARBA00012746"/>
    </source>
</evidence>
<dbReference type="Gene3D" id="3.30.300.10">
    <property type="match status" value="1"/>
</dbReference>
<accession>A0A0S7WGF5</accession>
<dbReference type="GO" id="GO:0005524">
    <property type="term" value="F:ATP binding"/>
    <property type="evidence" value="ECO:0007669"/>
    <property type="project" value="UniProtKB-UniRule"/>
</dbReference>
<keyword evidence="8 10" id="KW-0067">ATP-binding</keyword>
<comment type="function">
    <text evidence="1">Catalyzes the synthesis of GMP from XMP.</text>
</comment>
<dbReference type="FunFam" id="3.30.300.10:FF:000002">
    <property type="entry name" value="GMP synthase [glutamine-hydrolyzing]"/>
    <property type="match status" value="1"/>
</dbReference>
<comment type="pathway">
    <text evidence="2">Purine metabolism; GMP biosynthesis; GMP from XMP (L-Gln route): step 1/1.</text>
</comment>
<comment type="caution">
    <text evidence="12">The sequence shown here is derived from an EMBL/GenBank/DDBJ whole genome shotgun (WGS) entry which is preliminary data.</text>
</comment>
<dbReference type="EC" id="6.3.5.2" evidence="3"/>
<dbReference type="EMBL" id="LIZT01000100">
    <property type="protein sequence ID" value="KPJ48716.1"/>
    <property type="molecule type" value="Genomic_DNA"/>
</dbReference>
<evidence type="ECO:0000259" key="11">
    <source>
        <dbReference type="PROSITE" id="PS51553"/>
    </source>
</evidence>
<dbReference type="PATRIC" id="fig|1703771.3.peg.853"/>
<dbReference type="PANTHER" id="PTHR11922">
    <property type="entry name" value="GMP SYNTHASE-RELATED"/>
    <property type="match status" value="1"/>
</dbReference>
<organism evidence="12 13">
    <name type="scientific">candidate division TA06 bacterium DG_26</name>
    <dbReference type="NCBI Taxonomy" id="1703771"/>
    <lineage>
        <taxon>Bacteria</taxon>
        <taxon>Bacteria division TA06</taxon>
    </lineage>
</organism>
<dbReference type="InterPro" id="IPR001674">
    <property type="entry name" value="GMP_synth_C"/>
</dbReference>
<protein>
    <recommendedName>
        <fullName evidence="3">GMP synthase (glutamine-hydrolyzing)</fullName>
        <ecNumber evidence="3">6.3.5.2</ecNumber>
    </recommendedName>
</protein>
<evidence type="ECO:0000256" key="5">
    <source>
        <dbReference type="ARBA" id="ARBA00022741"/>
    </source>
</evidence>
<dbReference type="UniPathway" id="UPA00189">
    <property type="reaction ID" value="UER00296"/>
</dbReference>
<gene>
    <name evidence="12" type="ORF">AMJ40_07005</name>
</gene>
<evidence type="ECO:0000256" key="9">
    <source>
        <dbReference type="ARBA" id="ARBA00022962"/>
    </source>
</evidence>
<keyword evidence="6 10" id="KW-0332">GMP biosynthesis</keyword>
<dbReference type="Proteomes" id="UP000051124">
    <property type="component" value="Unassembled WGS sequence"/>
</dbReference>
<reference evidence="12 13" key="1">
    <citation type="journal article" date="2015" name="Microbiome">
        <title>Genomic resolution of linkages in carbon, nitrogen, and sulfur cycling among widespread estuary sediment bacteria.</title>
        <authorList>
            <person name="Baker B.J."/>
            <person name="Lazar C.S."/>
            <person name="Teske A.P."/>
            <person name="Dick G.J."/>
        </authorList>
    </citation>
    <scope>NUCLEOTIDE SEQUENCE [LARGE SCALE GENOMIC DNA]</scope>
    <source>
        <strain evidence="12">DG_26</strain>
    </source>
</reference>
<evidence type="ECO:0000313" key="12">
    <source>
        <dbReference type="EMBL" id="KPJ48716.1"/>
    </source>
</evidence>
<dbReference type="AlphaFoldDB" id="A0A0S7WGF5"/>
<keyword evidence="9" id="KW-0315">Glutamine amidotransferase</keyword>
<dbReference type="InterPro" id="IPR025777">
    <property type="entry name" value="GMPS_ATP_PPase_dom"/>
</dbReference>
<dbReference type="Pfam" id="PF00958">
    <property type="entry name" value="GMP_synt_C"/>
    <property type="match status" value="1"/>
</dbReference>
<evidence type="ECO:0000256" key="7">
    <source>
        <dbReference type="ARBA" id="ARBA00022755"/>
    </source>
</evidence>
<keyword evidence="4" id="KW-0436">Ligase</keyword>
<dbReference type="PROSITE" id="PS51553">
    <property type="entry name" value="GMPS_ATP_PPASE"/>
    <property type="match status" value="1"/>
</dbReference>
<feature type="domain" description="GMPS ATP-PPase" evidence="11">
    <location>
        <begin position="1"/>
        <end position="33"/>
    </location>
</feature>
<evidence type="ECO:0000256" key="4">
    <source>
        <dbReference type="ARBA" id="ARBA00022598"/>
    </source>
</evidence>
<dbReference type="GO" id="GO:0003921">
    <property type="term" value="F:GMP synthase activity"/>
    <property type="evidence" value="ECO:0007669"/>
    <property type="project" value="InterPro"/>
</dbReference>
<sequence length="158" mass="18103">MEFRLIEPFRELFKDEGRKVGKELGVPDEIIWRHTFPGPGLAVRIVGEVTKERLDIVRRADKIVAEEVSDCGFYRRVWQAFAILLPVRTVGIMGDKRTYESVVAVRAVTSSDGMTADWAKLPHKLLERISHRIINEVDEVNRVVYDVSSKPPGTIEWE</sequence>
<dbReference type="SUPFAM" id="SSF54810">
    <property type="entry name" value="GMP synthetase C-terminal dimerisation domain"/>
    <property type="match status" value="1"/>
</dbReference>
<keyword evidence="5 10" id="KW-0547">Nucleotide-binding</keyword>
<dbReference type="SUPFAM" id="SSF52402">
    <property type="entry name" value="Adenine nucleotide alpha hydrolases-like"/>
    <property type="match status" value="1"/>
</dbReference>